<evidence type="ECO:0000313" key="5">
    <source>
        <dbReference type="EMBL" id="KAJ9136642.1"/>
    </source>
</evidence>
<feature type="domain" description="Protein kinase" evidence="4">
    <location>
        <begin position="317"/>
        <end position="620"/>
    </location>
</feature>
<protein>
    <submittedName>
        <fullName evidence="5">Serine/threonine-protein kinase</fullName>
    </submittedName>
</protein>
<name>A0AA38RPN2_9PEZI</name>
<feature type="compositionally biased region" description="Basic and acidic residues" evidence="3">
    <location>
        <begin position="1"/>
        <end position="19"/>
    </location>
</feature>
<evidence type="ECO:0000256" key="3">
    <source>
        <dbReference type="SAM" id="MobiDB-lite"/>
    </source>
</evidence>
<dbReference type="GO" id="GO:0035556">
    <property type="term" value="P:intracellular signal transduction"/>
    <property type="evidence" value="ECO:0007669"/>
    <property type="project" value="TreeGrafter"/>
</dbReference>
<accession>A0AA38RPN2</accession>
<evidence type="ECO:0000256" key="1">
    <source>
        <dbReference type="ARBA" id="ARBA00022741"/>
    </source>
</evidence>
<evidence type="ECO:0000259" key="4">
    <source>
        <dbReference type="PROSITE" id="PS50011"/>
    </source>
</evidence>
<dbReference type="Gene3D" id="1.10.510.10">
    <property type="entry name" value="Transferase(Phosphotransferase) domain 1"/>
    <property type="match status" value="1"/>
</dbReference>
<dbReference type="Proteomes" id="UP001174694">
    <property type="component" value="Unassembled WGS sequence"/>
</dbReference>
<reference evidence="5" key="1">
    <citation type="submission" date="2022-07" db="EMBL/GenBank/DDBJ databases">
        <title>Fungi with potential for degradation of polypropylene.</title>
        <authorList>
            <person name="Gostincar C."/>
        </authorList>
    </citation>
    <scope>NUCLEOTIDE SEQUENCE</scope>
    <source>
        <strain evidence="5">EXF-13308</strain>
    </source>
</reference>
<feature type="region of interest" description="Disordered" evidence="3">
    <location>
        <begin position="229"/>
        <end position="250"/>
    </location>
</feature>
<dbReference type="PROSITE" id="PS00108">
    <property type="entry name" value="PROTEIN_KINASE_ST"/>
    <property type="match status" value="1"/>
</dbReference>
<gene>
    <name evidence="5" type="ORF">NKR23_g9706</name>
</gene>
<keyword evidence="5" id="KW-0418">Kinase</keyword>
<comment type="caution">
    <text evidence="5">The sequence shown here is derived from an EMBL/GenBank/DDBJ whole genome shotgun (WGS) entry which is preliminary data.</text>
</comment>
<keyword evidence="6" id="KW-1185">Reference proteome</keyword>
<dbReference type="PANTHER" id="PTHR24346">
    <property type="entry name" value="MAP/MICROTUBULE AFFINITY-REGULATING KINASE"/>
    <property type="match status" value="1"/>
</dbReference>
<dbReference type="Pfam" id="PF00069">
    <property type="entry name" value="Pkinase"/>
    <property type="match status" value="1"/>
</dbReference>
<dbReference type="GO" id="GO:0004674">
    <property type="term" value="F:protein serine/threonine kinase activity"/>
    <property type="evidence" value="ECO:0007669"/>
    <property type="project" value="TreeGrafter"/>
</dbReference>
<feature type="region of interest" description="Disordered" evidence="3">
    <location>
        <begin position="1"/>
        <end position="25"/>
    </location>
</feature>
<dbReference type="CDD" id="cd00180">
    <property type="entry name" value="PKc"/>
    <property type="match status" value="1"/>
</dbReference>
<dbReference type="InterPro" id="IPR008271">
    <property type="entry name" value="Ser/Thr_kinase_AS"/>
</dbReference>
<dbReference type="InterPro" id="IPR000719">
    <property type="entry name" value="Prot_kinase_dom"/>
</dbReference>
<evidence type="ECO:0000256" key="2">
    <source>
        <dbReference type="ARBA" id="ARBA00022840"/>
    </source>
</evidence>
<dbReference type="SUPFAM" id="SSF56112">
    <property type="entry name" value="Protein kinase-like (PK-like)"/>
    <property type="match status" value="1"/>
</dbReference>
<dbReference type="InterPro" id="IPR011009">
    <property type="entry name" value="Kinase-like_dom_sf"/>
</dbReference>
<keyword evidence="1" id="KW-0547">Nucleotide-binding</keyword>
<keyword evidence="5" id="KW-0808">Transferase</keyword>
<dbReference type="GO" id="GO:0005524">
    <property type="term" value="F:ATP binding"/>
    <property type="evidence" value="ECO:0007669"/>
    <property type="project" value="UniProtKB-KW"/>
</dbReference>
<dbReference type="SMART" id="SM00220">
    <property type="entry name" value="S_TKc"/>
    <property type="match status" value="1"/>
</dbReference>
<keyword evidence="2" id="KW-0067">ATP-binding</keyword>
<sequence length="626" mass="69906">MRELRVEPPSEAPSEEKTEPFSQSEIDARLRSFRVEQLNNAAEAAANSAVPLDDLVVPADKGDIRLLFRPHRSRSVSPGNHDNCEWLALRAEVAAPDQPEHKVLAVTQTSKDIKFWFRIPSERVDEQVLPPLWNELYYDPQSDNQIFWNKSDIPITLVRQTGSASSPSGSLEHEVLPERTKALSPGTYRIRVKEIDVLDFRILEKQPLLKMPSGSSSLSSLSDMVNSSGKRSFVADDDGSSGPDKRLRATDPNAQVAGGVVEFMRPGATSANPLVFPLPTNTKGKEIIGAHGHPLLDLEKGDAVEIPGGCEMDTYQLKKREPIASTSLSSVFTGEHSDVPENIITVKVLKTRPPSTSNAVARPQEQERNVIRQADIWMREYESHENLQHDQIVRLYGGDARYLSLYMEHVDARDLANKNTWRSSTGEYFMGTRADASRILRDITGALCYLHSRNLVHNDIKPANILYSRERGAVLCDFGLSTPAHNPPTTGGTPYYVPPEFIGHRMRGAPSDVWALGVTMLYVLRKIAFPESRARQTHHHARPLYWQIGELNPRRGQRLPAGAGGGLTAVQQMRMWLAEVNDAKERLNPSDKLERLVAEMLSPNPAQRITMTRLRAELFSDGTMDE</sequence>
<organism evidence="5 6">
    <name type="scientific">Pleurostoma richardsiae</name>
    <dbReference type="NCBI Taxonomy" id="41990"/>
    <lineage>
        <taxon>Eukaryota</taxon>
        <taxon>Fungi</taxon>
        <taxon>Dikarya</taxon>
        <taxon>Ascomycota</taxon>
        <taxon>Pezizomycotina</taxon>
        <taxon>Sordariomycetes</taxon>
        <taxon>Sordariomycetidae</taxon>
        <taxon>Calosphaeriales</taxon>
        <taxon>Pleurostomataceae</taxon>
        <taxon>Pleurostoma</taxon>
    </lineage>
</organism>
<proteinExistence type="predicted"/>
<evidence type="ECO:0000313" key="6">
    <source>
        <dbReference type="Proteomes" id="UP001174694"/>
    </source>
</evidence>
<dbReference type="GO" id="GO:0005737">
    <property type="term" value="C:cytoplasm"/>
    <property type="evidence" value="ECO:0007669"/>
    <property type="project" value="TreeGrafter"/>
</dbReference>
<dbReference type="AlphaFoldDB" id="A0AA38RPN2"/>
<dbReference type="PROSITE" id="PS50011">
    <property type="entry name" value="PROTEIN_KINASE_DOM"/>
    <property type="match status" value="1"/>
</dbReference>
<dbReference type="PANTHER" id="PTHR24346:SF30">
    <property type="entry name" value="MATERNAL EMBRYONIC LEUCINE ZIPPER KINASE"/>
    <property type="match status" value="1"/>
</dbReference>
<dbReference type="EMBL" id="JANBVO010000039">
    <property type="protein sequence ID" value="KAJ9136642.1"/>
    <property type="molecule type" value="Genomic_DNA"/>
</dbReference>